<evidence type="ECO:0000313" key="2">
    <source>
        <dbReference type="EMBL" id="EIW11705.1"/>
    </source>
</evidence>
<dbReference type="HOGENOM" id="CLU_2308261_0_0_1"/>
<reference evidence="2" key="1">
    <citation type="submission" date="2012-03" db="EMBL/GenBank/DDBJ databases">
        <title>De novo sequencing, assembly and analysis of the genome of the laboratory strain Saccharomyces cerevisiae CEN.PK113-7D, a model for modern industrial biotechnology.</title>
        <authorList>
            <person name="Nijkamp J.F."/>
            <person name="van den Broek M.A."/>
            <person name="Datema E."/>
            <person name="de Kok S."/>
            <person name="Bosman L."/>
            <person name="Luttink M.A."/>
            <person name="Daran-Lapujade P."/>
            <person name="Vongsangnak W."/>
            <person name="Nielsen J."/>
            <person name="Heijne W.H.M."/>
            <person name="Klaassen P."/>
            <person name="Platt D."/>
            <person name="Paddon C.J."/>
            <person name="Koetter P."/>
            <person name="van Ham R.C."/>
            <person name="Reinders M.J.T."/>
            <person name="Pronk J.T."/>
            <person name="de Ridder D."/>
            <person name="Daran J.-M."/>
        </authorList>
    </citation>
    <scope>NUCLEOTIDE SEQUENCE</scope>
    <source>
        <strain evidence="2">CEN.PK113-7D</strain>
    </source>
</reference>
<dbReference type="AlphaFoldDB" id="N1PAL3"/>
<dbReference type="EMBL" id="CM001525">
    <property type="protein sequence ID" value="EIW11705.1"/>
    <property type="molecule type" value="Genomic_DNA"/>
</dbReference>
<protein>
    <submittedName>
        <fullName evidence="2">Vps3p</fullName>
    </submittedName>
</protein>
<organism evidence="2">
    <name type="scientific">Saccharomyces cerevisiae (strain CEN.PK113-7D)</name>
    <name type="common">Baker's yeast</name>
    <dbReference type="NCBI Taxonomy" id="889517"/>
    <lineage>
        <taxon>Eukaryota</taxon>
        <taxon>Fungi</taxon>
        <taxon>Dikarya</taxon>
        <taxon>Ascomycota</taxon>
        <taxon>Saccharomycotina</taxon>
        <taxon>Saccharomycetes</taxon>
        <taxon>Saccharomycetales</taxon>
        <taxon>Saccharomycetaceae</taxon>
        <taxon>Saccharomyces</taxon>
    </lineage>
</organism>
<proteinExistence type="predicted"/>
<feature type="compositionally biased region" description="Basic and acidic residues" evidence="1">
    <location>
        <begin position="1"/>
        <end position="36"/>
    </location>
</feature>
<sequence>MVKKKTNNDKGKEVKENEGKLDIDSESSPHERENDKKKQKMIVYVQQKVKRRIHIMLTQMKQYELINFPRKRVDQSKTVHILIKTQHKKAVSLAAQKIMS</sequence>
<name>N1PAL3_YEASC</name>
<accession>N1PAL3</accession>
<dbReference type="Proteomes" id="UP000013192">
    <property type="component" value="Chromosome IV"/>
</dbReference>
<feature type="region of interest" description="Disordered" evidence="1">
    <location>
        <begin position="1"/>
        <end position="39"/>
    </location>
</feature>
<evidence type="ECO:0000256" key="1">
    <source>
        <dbReference type="SAM" id="MobiDB-lite"/>
    </source>
</evidence>
<gene>
    <name evidence="2" type="ORF">CENPK1137D_4323</name>
</gene>